<dbReference type="AlphaFoldDB" id="A0A5N1JQD8"/>
<evidence type="ECO:0000256" key="2">
    <source>
        <dbReference type="ARBA" id="ARBA00009477"/>
    </source>
</evidence>
<evidence type="ECO:0000256" key="7">
    <source>
        <dbReference type="ARBA" id="ARBA00022989"/>
    </source>
</evidence>
<comment type="similarity">
    <text evidence="2 9">Belongs to the membrane fusion protein (MFP) (TC 8.A.1) family.</text>
</comment>
<dbReference type="GO" id="GO:0005886">
    <property type="term" value="C:plasma membrane"/>
    <property type="evidence" value="ECO:0007669"/>
    <property type="project" value="UniProtKB-SubCell"/>
</dbReference>
<evidence type="ECO:0000313" key="12">
    <source>
        <dbReference type="EMBL" id="KAA9361434.1"/>
    </source>
</evidence>
<name>A0A5N1JQD8_9HYPH</name>
<keyword evidence="6 9" id="KW-0812">Transmembrane</keyword>
<evidence type="ECO:0000256" key="9">
    <source>
        <dbReference type="RuleBase" id="RU365093"/>
    </source>
</evidence>
<keyword evidence="10" id="KW-0175">Coiled coil</keyword>
<dbReference type="InterPro" id="IPR050739">
    <property type="entry name" value="MFP"/>
</dbReference>
<dbReference type="Pfam" id="PF26002">
    <property type="entry name" value="Beta-barrel_AprE"/>
    <property type="match status" value="1"/>
</dbReference>
<keyword evidence="4 9" id="KW-1003">Cell membrane</keyword>
<reference evidence="12 13" key="1">
    <citation type="submission" date="2019-09" db="EMBL/GenBank/DDBJ databases">
        <title>Biological control of the noxious weed angled onion (Allium triquetrum) thwarted by endophytic bacteria in Victoria, Australia.</title>
        <authorList>
            <person name="Tehranchian P."/>
            <person name="Adair R.J."/>
            <person name="Van T.H."/>
            <person name="Morrison P.D."/>
            <person name="Williams H."/>
            <person name="Lawrie A.C."/>
        </authorList>
    </citation>
    <scope>NUCLEOTIDE SEQUENCE [LARGE SCALE GENOMIC DNA]</scope>
    <source>
        <strain evidence="12 13">RPTAtOch1</strain>
    </source>
</reference>
<feature type="transmembrane region" description="Helical" evidence="9">
    <location>
        <begin position="45"/>
        <end position="64"/>
    </location>
</feature>
<evidence type="ECO:0000256" key="8">
    <source>
        <dbReference type="ARBA" id="ARBA00023136"/>
    </source>
</evidence>
<dbReference type="EMBL" id="VYXQ01000025">
    <property type="protein sequence ID" value="KAA9361434.1"/>
    <property type="molecule type" value="Genomic_DNA"/>
</dbReference>
<gene>
    <name evidence="12" type="ORF">F3W84_20260</name>
</gene>
<evidence type="ECO:0000256" key="10">
    <source>
        <dbReference type="SAM" id="Coils"/>
    </source>
</evidence>
<keyword evidence="8 9" id="KW-0472">Membrane</keyword>
<evidence type="ECO:0000259" key="11">
    <source>
        <dbReference type="Pfam" id="PF26002"/>
    </source>
</evidence>
<feature type="coiled-coil region" evidence="10">
    <location>
        <begin position="255"/>
        <end position="318"/>
    </location>
</feature>
<sequence length="496" mass="54105">MNVVNRLKKGKIPRQLRNPSRNRQDMAFLPAALEILETPASPIRIAFVWFICVLVVTALLWGWFGKFDIVATAQGKIQPTGRVKIIESLENGKTKAVPVRNGDRVKAGEVLVALDDAEIKAEETAKLAMLHAFKAEVVRRTSLLGVIEAWQQQRLWTGIDSSTSISLVLPEKIPTSMRLREEVVFRADLHGIKASLASLAAQRSQRQAEIAGLNGSIRAQATLVATLNERVSMRTKLVQSASGSRAHLIDAMQDYQEAASALADKQGQLKAAEAALEVATAEGIKLLQTAASDNANRKLEALRRIDELEQEVIKARTRRNLMTILSPINGTVQLSSITTIDQVIASGTELMRIVPSDATLEIEAFLPNKDIGFVAAGQSAIIKVEAYPFTRFGLMEGKVIRVSSDAIPEPDAQQMESTITKNARSTIPTGNVPRVQNLVFPVNVGLNKTTLMAEGRDMPVTSGMSVTVEITTGKRRVLEYIFSPIAQIASEAMGER</sequence>
<dbReference type="PANTHER" id="PTHR30386:SF27">
    <property type="entry name" value="MEMBRANE FUSION PROTEIN (MFP) FAMILY PROTEIN"/>
    <property type="match status" value="1"/>
</dbReference>
<comment type="subcellular location">
    <subcellularLocation>
        <location evidence="1 9">Cell inner membrane</location>
        <topology evidence="1 9">Single-pass membrane protein</topology>
    </subcellularLocation>
</comment>
<dbReference type="Gene3D" id="2.40.30.170">
    <property type="match status" value="1"/>
</dbReference>
<organism evidence="12 13">
    <name type="scientific">Ochrobactrum quorumnocens</name>
    <dbReference type="NCBI Taxonomy" id="271865"/>
    <lineage>
        <taxon>Bacteria</taxon>
        <taxon>Pseudomonadati</taxon>
        <taxon>Pseudomonadota</taxon>
        <taxon>Alphaproteobacteria</taxon>
        <taxon>Hyphomicrobiales</taxon>
        <taxon>Brucellaceae</taxon>
        <taxon>Brucella/Ochrobactrum group</taxon>
        <taxon>Ochrobactrum</taxon>
    </lineage>
</organism>
<protein>
    <recommendedName>
        <fullName evidence="9">Membrane fusion protein (MFP) family protein</fullName>
    </recommendedName>
</protein>
<dbReference type="PANTHER" id="PTHR30386">
    <property type="entry name" value="MEMBRANE FUSION SUBUNIT OF EMRAB-TOLC MULTIDRUG EFFLUX PUMP"/>
    <property type="match status" value="1"/>
</dbReference>
<dbReference type="InterPro" id="IPR006144">
    <property type="entry name" value="Secretion_HlyD_CS"/>
</dbReference>
<dbReference type="InterPro" id="IPR010129">
    <property type="entry name" value="T1SS_HlyD"/>
</dbReference>
<proteinExistence type="inferred from homology"/>
<feature type="domain" description="AprE-like beta-barrel" evidence="11">
    <location>
        <begin position="360"/>
        <end position="414"/>
    </location>
</feature>
<dbReference type="GO" id="GO:0009306">
    <property type="term" value="P:protein secretion"/>
    <property type="evidence" value="ECO:0007669"/>
    <property type="project" value="InterPro"/>
</dbReference>
<accession>A0A5N1JQD8</accession>
<keyword evidence="13" id="KW-1185">Reference proteome</keyword>
<dbReference type="Gene3D" id="2.40.50.100">
    <property type="match status" value="1"/>
</dbReference>
<evidence type="ECO:0000256" key="6">
    <source>
        <dbReference type="ARBA" id="ARBA00022692"/>
    </source>
</evidence>
<evidence type="ECO:0000313" key="13">
    <source>
        <dbReference type="Proteomes" id="UP000327108"/>
    </source>
</evidence>
<dbReference type="PROSITE" id="PS00543">
    <property type="entry name" value="HLYD_FAMILY"/>
    <property type="match status" value="1"/>
</dbReference>
<evidence type="ECO:0000256" key="3">
    <source>
        <dbReference type="ARBA" id="ARBA00022448"/>
    </source>
</evidence>
<dbReference type="InterPro" id="IPR058982">
    <property type="entry name" value="Beta-barrel_AprE"/>
</dbReference>
<evidence type="ECO:0000256" key="1">
    <source>
        <dbReference type="ARBA" id="ARBA00004377"/>
    </source>
</evidence>
<keyword evidence="5 9" id="KW-0997">Cell inner membrane</keyword>
<dbReference type="RefSeq" id="WP_151095308.1">
    <property type="nucleotide sequence ID" value="NZ_VYXQ01000025.1"/>
</dbReference>
<evidence type="ECO:0000256" key="4">
    <source>
        <dbReference type="ARBA" id="ARBA00022475"/>
    </source>
</evidence>
<evidence type="ECO:0000256" key="5">
    <source>
        <dbReference type="ARBA" id="ARBA00022519"/>
    </source>
</evidence>
<dbReference type="PRINTS" id="PR01490">
    <property type="entry name" value="RTXTOXIND"/>
</dbReference>
<dbReference type="NCBIfam" id="TIGR01843">
    <property type="entry name" value="type_I_hlyD"/>
    <property type="match status" value="1"/>
</dbReference>
<keyword evidence="7 9" id="KW-1133">Transmembrane helix</keyword>
<comment type="caution">
    <text evidence="12">The sequence shown here is derived from an EMBL/GenBank/DDBJ whole genome shotgun (WGS) entry which is preliminary data.</text>
</comment>
<dbReference type="Proteomes" id="UP000327108">
    <property type="component" value="Unassembled WGS sequence"/>
</dbReference>
<keyword evidence="3 9" id="KW-0813">Transport</keyword>